<accession>A0A0E9XKY6</accession>
<reference evidence="1" key="1">
    <citation type="submission" date="2014-11" db="EMBL/GenBank/DDBJ databases">
        <authorList>
            <person name="Amaro Gonzalez C."/>
        </authorList>
    </citation>
    <scope>NUCLEOTIDE SEQUENCE</scope>
</reference>
<proteinExistence type="predicted"/>
<reference evidence="1" key="2">
    <citation type="journal article" date="2015" name="Fish Shellfish Immunol.">
        <title>Early steps in the European eel (Anguilla anguilla)-Vibrio vulnificus interaction in the gills: Role of the RtxA13 toxin.</title>
        <authorList>
            <person name="Callol A."/>
            <person name="Pajuelo D."/>
            <person name="Ebbesson L."/>
            <person name="Teles M."/>
            <person name="MacKenzie S."/>
            <person name="Amaro C."/>
        </authorList>
    </citation>
    <scope>NUCLEOTIDE SEQUENCE</scope>
</reference>
<evidence type="ECO:0000313" key="1">
    <source>
        <dbReference type="EMBL" id="JAI03102.1"/>
    </source>
</evidence>
<organism evidence="1">
    <name type="scientific">Anguilla anguilla</name>
    <name type="common">European freshwater eel</name>
    <name type="synonym">Muraena anguilla</name>
    <dbReference type="NCBI Taxonomy" id="7936"/>
    <lineage>
        <taxon>Eukaryota</taxon>
        <taxon>Metazoa</taxon>
        <taxon>Chordata</taxon>
        <taxon>Craniata</taxon>
        <taxon>Vertebrata</taxon>
        <taxon>Euteleostomi</taxon>
        <taxon>Actinopterygii</taxon>
        <taxon>Neopterygii</taxon>
        <taxon>Teleostei</taxon>
        <taxon>Anguilliformes</taxon>
        <taxon>Anguillidae</taxon>
        <taxon>Anguilla</taxon>
    </lineage>
</organism>
<protein>
    <submittedName>
        <fullName evidence="1">Uncharacterized protein</fullName>
    </submittedName>
</protein>
<dbReference type="AlphaFoldDB" id="A0A0E9XKY6"/>
<sequence>MLINSGKEVTKNYLKSKICRLA</sequence>
<name>A0A0E9XKY6_ANGAN</name>
<dbReference type="EMBL" id="GBXM01005476">
    <property type="protein sequence ID" value="JAI03102.1"/>
    <property type="molecule type" value="Transcribed_RNA"/>
</dbReference>